<proteinExistence type="predicted"/>
<feature type="transmembrane region" description="Helical" evidence="1">
    <location>
        <begin position="592"/>
        <end position="610"/>
    </location>
</feature>
<accession>A0A7Y0EXY2</accession>
<feature type="transmembrane region" description="Helical" evidence="1">
    <location>
        <begin position="49"/>
        <end position="72"/>
    </location>
</feature>
<sequence length="624" mass="69108">MQLTLGGGSGLILRPPTVAQTLLCALGAGVIAIADRAAVYASIGPLDAALWLRAGKLFVMLLLFCLIGELLIARGQLRANDSVRLNSKDAGVSSDSRSLSHRTPSWWARRSAGFRGCCLTVCLTGLMLLCWSPYIKWLYPGLMWYDTGDEIAQFYGIAALGQPSGVISAHHPVFDTIVFGGFAKAGELWFGGYQAGLTILVLLQMVAMCVVLSASVVYARHAGAPLGSAMALFVFYAIFPFLPIFFMSLVKDSLHAVFFMPWLLMYIETCRQRLRSLRSIWFTVGFVILSVLSALTTMTGFYITALSLLGLVFVARGDENAGPSAQRQPVAMTALRGVAATVAVVVILLVHTVFPAVTGKIWNIHREDQNQILVVPMQMTARYALDHPDDVTDEERHIIDALNNVSVDRMKEVQNPYLADPVMHLSLKDPSYIGRYASVWLKQGVRHPDSYINAFVSLESGWFSLRRTAHKETGPLPLDVLRADSRSIPNQMLIQGDNAISPSFAQMSQYQGNESGQVTVRRIWRYMSSTRVLRLFTYTAVWSFIMPLFLLFCAIRGRGRDIRARLMLGAPLIWSLLSLLPNAISIPLKPTASRYIVWSLYVVPLYIALLRADGVRSRAIEHRE</sequence>
<feature type="transmembrane region" description="Helical" evidence="1">
    <location>
        <begin position="277"/>
        <end position="295"/>
    </location>
</feature>
<feature type="transmembrane region" description="Helical" evidence="1">
    <location>
        <begin position="535"/>
        <end position="554"/>
    </location>
</feature>
<dbReference type="InterPro" id="IPR046062">
    <property type="entry name" value="DUF6020"/>
</dbReference>
<dbReference type="AlphaFoldDB" id="A0A7Y0EXY2"/>
<protein>
    <submittedName>
        <fullName evidence="2">Uncharacterized protein</fullName>
    </submittedName>
</protein>
<evidence type="ECO:0000313" key="3">
    <source>
        <dbReference type="Proteomes" id="UP000543419"/>
    </source>
</evidence>
<feature type="transmembrane region" description="Helical" evidence="1">
    <location>
        <begin position="226"/>
        <end position="247"/>
    </location>
</feature>
<keyword evidence="3" id="KW-1185">Reference proteome</keyword>
<keyword evidence="1" id="KW-0812">Transmembrane</keyword>
<reference evidence="2 3" key="1">
    <citation type="submission" date="2020-02" db="EMBL/GenBank/DDBJ databases">
        <title>Characterization of phylogenetic diversity of novel bifidobacterial species isolated in Czech ZOOs.</title>
        <authorList>
            <person name="Lugli G.A."/>
            <person name="Vera N.B."/>
            <person name="Ventura M."/>
        </authorList>
    </citation>
    <scope>NUCLEOTIDE SEQUENCE [LARGE SCALE GENOMIC DNA]</scope>
    <source>
        <strain evidence="2 3">DSM 109959</strain>
    </source>
</reference>
<feature type="transmembrane region" description="Helical" evidence="1">
    <location>
        <begin position="197"/>
        <end position="219"/>
    </location>
</feature>
<comment type="caution">
    <text evidence="2">The sequence shown here is derived from an EMBL/GenBank/DDBJ whole genome shotgun (WGS) entry which is preliminary data.</text>
</comment>
<organism evidence="2 3">
    <name type="scientific">Bifidobacterium olomucense</name>
    <dbReference type="NCBI Taxonomy" id="2675324"/>
    <lineage>
        <taxon>Bacteria</taxon>
        <taxon>Bacillati</taxon>
        <taxon>Actinomycetota</taxon>
        <taxon>Actinomycetes</taxon>
        <taxon>Bifidobacteriales</taxon>
        <taxon>Bifidobacteriaceae</taxon>
        <taxon>Bifidobacterium</taxon>
    </lineage>
</organism>
<dbReference type="Proteomes" id="UP000543419">
    <property type="component" value="Unassembled WGS sequence"/>
</dbReference>
<keyword evidence="1" id="KW-1133">Transmembrane helix</keyword>
<dbReference type="EMBL" id="JAAIIG010000005">
    <property type="protein sequence ID" value="NMM98429.1"/>
    <property type="molecule type" value="Genomic_DNA"/>
</dbReference>
<name>A0A7Y0EXY2_9BIFI</name>
<feature type="transmembrane region" description="Helical" evidence="1">
    <location>
        <begin position="112"/>
        <end position="134"/>
    </location>
</feature>
<feature type="transmembrane region" description="Helical" evidence="1">
    <location>
        <begin position="566"/>
        <end position="586"/>
    </location>
</feature>
<gene>
    <name evidence="2" type="ORF">G1C97_1381</name>
</gene>
<dbReference type="Pfam" id="PF19484">
    <property type="entry name" value="DUF6020"/>
    <property type="match status" value="1"/>
</dbReference>
<feature type="transmembrane region" description="Helical" evidence="1">
    <location>
        <begin position="21"/>
        <end position="43"/>
    </location>
</feature>
<keyword evidence="1" id="KW-0472">Membrane</keyword>
<evidence type="ECO:0000256" key="1">
    <source>
        <dbReference type="SAM" id="Phobius"/>
    </source>
</evidence>
<feature type="transmembrane region" description="Helical" evidence="1">
    <location>
        <begin position="338"/>
        <end position="357"/>
    </location>
</feature>
<evidence type="ECO:0000313" key="2">
    <source>
        <dbReference type="EMBL" id="NMM98429.1"/>
    </source>
</evidence>